<keyword evidence="4" id="KW-1185">Reference proteome</keyword>
<name>A0A561SDQ5_9ACTN</name>
<proteinExistence type="predicted"/>
<reference evidence="3 4" key="1">
    <citation type="submission" date="2019-06" db="EMBL/GenBank/DDBJ databases">
        <title>Sequencing the genomes of 1000 actinobacteria strains.</title>
        <authorList>
            <person name="Klenk H.-P."/>
        </authorList>
    </citation>
    <scope>NUCLEOTIDE SEQUENCE [LARGE SCALE GENOMIC DNA]</scope>
    <source>
        <strain evidence="3 4">DSM 44826</strain>
    </source>
</reference>
<evidence type="ECO:0000259" key="2">
    <source>
        <dbReference type="Pfam" id="PF14200"/>
    </source>
</evidence>
<keyword evidence="3" id="KW-0430">Lectin</keyword>
<sequence>MNGGVIMHKTTRRAVRGAAALAIALGGVAAASSPAAAYGNTDTFSWPHHYRIGGNNNTGRCVDDSFDSNAVSGNLLRGFPCLANSYSGGWQEWTVVEVSSGGASLQNAATGLCLDDSDAGPNGSDLLRGFPCNGLSWQHWRIVNRYTGTSPSYPQQVLQNEATGRCLDDSDAGPGGSDLLRGYPCNGPSQDGGWQGWDLYQMG</sequence>
<dbReference type="InterPro" id="IPR035992">
    <property type="entry name" value="Ricin_B-like_lectins"/>
</dbReference>
<dbReference type="EMBL" id="VIWT01000006">
    <property type="protein sequence ID" value="TWF73002.1"/>
    <property type="molecule type" value="Genomic_DNA"/>
</dbReference>
<keyword evidence="1" id="KW-0732">Signal</keyword>
<dbReference type="InterPro" id="IPR000772">
    <property type="entry name" value="Ricin_B_lectin"/>
</dbReference>
<dbReference type="CDD" id="cd23415">
    <property type="entry name" value="beta-trefoil_Ricin_AH"/>
    <property type="match status" value="1"/>
</dbReference>
<dbReference type="OrthoDB" id="3534750at2"/>
<feature type="domain" description="Ricin B lectin" evidence="2">
    <location>
        <begin position="90"/>
        <end position="170"/>
    </location>
</feature>
<accession>A0A561SDQ5</accession>
<dbReference type="SUPFAM" id="SSF50370">
    <property type="entry name" value="Ricin B-like lectins"/>
    <property type="match status" value="1"/>
</dbReference>
<evidence type="ECO:0000313" key="4">
    <source>
        <dbReference type="Proteomes" id="UP000317940"/>
    </source>
</evidence>
<dbReference type="Gene3D" id="2.80.10.50">
    <property type="match status" value="1"/>
</dbReference>
<dbReference type="Proteomes" id="UP000317940">
    <property type="component" value="Unassembled WGS sequence"/>
</dbReference>
<dbReference type="GO" id="GO:0030246">
    <property type="term" value="F:carbohydrate binding"/>
    <property type="evidence" value="ECO:0007669"/>
    <property type="project" value="UniProtKB-KW"/>
</dbReference>
<evidence type="ECO:0000313" key="3">
    <source>
        <dbReference type="EMBL" id="TWF73002.1"/>
    </source>
</evidence>
<dbReference type="AlphaFoldDB" id="A0A561SDQ5"/>
<protein>
    <submittedName>
        <fullName evidence="3">Ricin-type beta-trefoil lectin protein</fullName>
    </submittedName>
</protein>
<evidence type="ECO:0000256" key="1">
    <source>
        <dbReference type="SAM" id="SignalP"/>
    </source>
</evidence>
<gene>
    <name evidence="3" type="ORF">FHX73_16153</name>
</gene>
<comment type="caution">
    <text evidence="3">The sequence shown here is derived from an EMBL/GenBank/DDBJ whole genome shotgun (WGS) entry which is preliminary data.</text>
</comment>
<feature type="signal peptide" evidence="1">
    <location>
        <begin position="1"/>
        <end position="37"/>
    </location>
</feature>
<dbReference type="PROSITE" id="PS50231">
    <property type="entry name" value="RICIN_B_LECTIN"/>
    <property type="match status" value="1"/>
</dbReference>
<feature type="chain" id="PRO_5038906091" evidence="1">
    <location>
        <begin position="38"/>
        <end position="203"/>
    </location>
</feature>
<dbReference type="Pfam" id="PF14200">
    <property type="entry name" value="RicinB_lectin_2"/>
    <property type="match status" value="1"/>
</dbReference>
<organism evidence="3 4">
    <name type="scientific">Kitasatospora viridis</name>
    <dbReference type="NCBI Taxonomy" id="281105"/>
    <lineage>
        <taxon>Bacteria</taxon>
        <taxon>Bacillati</taxon>
        <taxon>Actinomycetota</taxon>
        <taxon>Actinomycetes</taxon>
        <taxon>Kitasatosporales</taxon>
        <taxon>Streptomycetaceae</taxon>
        <taxon>Kitasatospora</taxon>
    </lineage>
</organism>